<feature type="domain" description="ABC transmembrane type-2" evidence="9">
    <location>
        <begin position="134"/>
        <end position="370"/>
    </location>
</feature>
<comment type="subcellular location">
    <subcellularLocation>
        <location evidence="1">Cell membrane</location>
        <topology evidence="1">Multi-pass membrane protein</topology>
    </subcellularLocation>
</comment>
<evidence type="ECO:0000256" key="4">
    <source>
        <dbReference type="ARBA" id="ARBA00022475"/>
    </source>
</evidence>
<dbReference type="GO" id="GO:0005524">
    <property type="term" value="F:ATP binding"/>
    <property type="evidence" value="ECO:0007669"/>
    <property type="project" value="UniProtKB-KW"/>
</dbReference>
<dbReference type="PROSITE" id="PS51012">
    <property type="entry name" value="ABC_TM2"/>
    <property type="match status" value="1"/>
</dbReference>
<dbReference type="InterPro" id="IPR013525">
    <property type="entry name" value="ABC2_TM"/>
</dbReference>
<keyword evidence="11" id="KW-1185">Reference proteome</keyword>
<feature type="transmembrane region" description="Helical" evidence="8">
    <location>
        <begin position="222"/>
        <end position="245"/>
    </location>
</feature>
<dbReference type="Gene3D" id="3.40.1710.10">
    <property type="entry name" value="abc type-2 transporter like domain"/>
    <property type="match status" value="1"/>
</dbReference>
<dbReference type="GO" id="GO:0140359">
    <property type="term" value="F:ABC-type transporter activity"/>
    <property type="evidence" value="ECO:0007669"/>
    <property type="project" value="InterPro"/>
</dbReference>
<dbReference type="Proteomes" id="UP000464178">
    <property type="component" value="Chromosome"/>
</dbReference>
<dbReference type="PANTHER" id="PTHR30294:SF29">
    <property type="entry name" value="MULTIDRUG ABC TRANSPORTER PERMEASE YBHS-RELATED"/>
    <property type="match status" value="1"/>
</dbReference>
<comment type="similarity">
    <text evidence="2">Belongs to the ABC-2 integral membrane protein family.</text>
</comment>
<keyword evidence="3" id="KW-0813">Transport</keyword>
<dbReference type="EMBL" id="LR593886">
    <property type="protein sequence ID" value="VTS03382.1"/>
    <property type="molecule type" value="Genomic_DNA"/>
</dbReference>
<feature type="transmembrane region" description="Helical" evidence="8">
    <location>
        <begin position="26"/>
        <end position="46"/>
    </location>
</feature>
<name>A0A6P2DPY8_9BACT</name>
<accession>A0A6P2DPY8</accession>
<gene>
    <name evidence="10" type="ORF">SOIL9_72020</name>
</gene>
<dbReference type="Pfam" id="PF12698">
    <property type="entry name" value="ABC2_membrane_3"/>
    <property type="match status" value="1"/>
</dbReference>
<evidence type="ECO:0000313" key="10">
    <source>
        <dbReference type="EMBL" id="VTS03382.1"/>
    </source>
</evidence>
<keyword evidence="10" id="KW-0067">ATP-binding</keyword>
<protein>
    <recommendedName>
        <fullName evidence="9">ABC transmembrane type-2 domain-containing protein</fullName>
    </recommendedName>
</protein>
<keyword evidence="4" id="KW-1003">Cell membrane</keyword>
<evidence type="ECO:0000256" key="5">
    <source>
        <dbReference type="ARBA" id="ARBA00022692"/>
    </source>
</evidence>
<evidence type="ECO:0000259" key="9">
    <source>
        <dbReference type="PROSITE" id="PS51012"/>
    </source>
</evidence>
<organism evidence="10 11">
    <name type="scientific">Gemmata massiliana</name>
    <dbReference type="NCBI Taxonomy" id="1210884"/>
    <lineage>
        <taxon>Bacteria</taxon>
        <taxon>Pseudomonadati</taxon>
        <taxon>Planctomycetota</taxon>
        <taxon>Planctomycetia</taxon>
        <taxon>Gemmatales</taxon>
        <taxon>Gemmataceae</taxon>
        <taxon>Gemmata</taxon>
    </lineage>
</organism>
<evidence type="ECO:0000256" key="2">
    <source>
        <dbReference type="ARBA" id="ARBA00007783"/>
    </source>
</evidence>
<feature type="transmembrane region" description="Helical" evidence="8">
    <location>
        <begin position="257"/>
        <end position="280"/>
    </location>
</feature>
<evidence type="ECO:0000256" key="3">
    <source>
        <dbReference type="ARBA" id="ARBA00022448"/>
    </source>
</evidence>
<dbReference type="PANTHER" id="PTHR30294">
    <property type="entry name" value="MEMBRANE COMPONENT OF ABC TRANSPORTER YHHJ-RELATED"/>
    <property type="match status" value="1"/>
</dbReference>
<dbReference type="KEGG" id="gms:SOIL9_72020"/>
<dbReference type="RefSeq" id="WP_162673011.1">
    <property type="nucleotide sequence ID" value="NZ_LR593886.1"/>
</dbReference>
<keyword evidence="6 8" id="KW-1133">Transmembrane helix</keyword>
<feature type="transmembrane region" description="Helical" evidence="8">
    <location>
        <begin position="292"/>
        <end position="309"/>
    </location>
</feature>
<dbReference type="GO" id="GO:0005886">
    <property type="term" value="C:plasma membrane"/>
    <property type="evidence" value="ECO:0007669"/>
    <property type="project" value="UniProtKB-SubCell"/>
</dbReference>
<feature type="transmembrane region" description="Helical" evidence="8">
    <location>
        <begin position="178"/>
        <end position="201"/>
    </location>
</feature>
<dbReference type="InterPro" id="IPR051449">
    <property type="entry name" value="ABC-2_transporter_component"/>
</dbReference>
<proteinExistence type="inferred from homology"/>
<evidence type="ECO:0000256" key="7">
    <source>
        <dbReference type="ARBA" id="ARBA00023136"/>
    </source>
</evidence>
<reference evidence="10 11" key="1">
    <citation type="submission" date="2019-05" db="EMBL/GenBank/DDBJ databases">
        <authorList>
            <consortium name="Science for Life Laboratories"/>
        </authorList>
    </citation>
    <scope>NUCLEOTIDE SEQUENCE [LARGE SCALE GENOMIC DNA]</scope>
    <source>
        <strain evidence="10">Soil9</strain>
    </source>
</reference>
<evidence type="ECO:0000313" key="11">
    <source>
        <dbReference type="Proteomes" id="UP000464178"/>
    </source>
</evidence>
<sequence>MSLTTSLRRTASVARKEFLHMFRDRGTLFFALAIPVLELIMLGYAVDTNVRHIRTVIFDAAQTQESRELLRAFENSDDFDVVEMVYRDDDLTQRIVAGKAHVAVKIPENYSRQLQAGQTAQLLVLVDGSESSVASTALNVSNAIALQESLKLALSNRVLPVESRPRILFNPDTRSANFFIPGLMVFLCQMMASMLTANAIVREKELGTLEQLFMTPVRPGELMVGKLVPYLVLSFVQFLTVASLMRAVFQVPIAGSFPLLLAINLPFVVAALGIGLLISAKSNTREEAGQKVMGSVLPCVFLSGYIFPIESMPALLRPISHVIPTTWMIDAARGVILRGAGWAELWQNAAILSAMAFVVITLAAVQFKKRVS</sequence>
<evidence type="ECO:0000256" key="1">
    <source>
        <dbReference type="ARBA" id="ARBA00004651"/>
    </source>
</evidence>
<keyword evidence="7 8" id="KW-0472">Membrane</keyword>
<dbReference type="InterPro" id="IPR047817">
    <property type="entry name" value="ABC2_TM_bact-type"/>
</dbReference>
<evidence type="ECO:0000256" key="6">
    <source>
        <dbReference type="ARBA" id="ARBA00022989"/>
    </source>
</evidence>
<evidence type="ECO:0000256" key="8">
    <source>
        <dbReference type="SAM" id="Phobius"/>
    </source>
</evidence>
<keyword evidence="5 8" id="KW-0812">Transmembrane</keyword>
<keyword evidence="10" id="KW-0547">Nucleotide-binding</keyword>
<dbReference type="AlphaFoldDB" id="A0A6P2DPY8"/>
<feature type="transmembrane region" description="Helical" evidence="8">
    <location>
        <begin position="345"/>
        <end position="365"/>
    </location>
</feature>